<dbReference type="InterPro" id="IPR006311">
    <property type="entry name" value="TAT_signal"/>
</dbReference>
<dbReference type="AlphaFoldDB" id="A0AA40SR28"/>
<dbReference type="InterPro" id="IPR026588">
    <property type="entry name" value="Choice_anch_A"/>
</dbReference>
<feature type="signal peptide" evidence="3">
    <location>
        <begin position="1"/>
        <end position="30"/>
    </location>
</feature>
<keyword evidence="2" id="KW-0812">Transmembrane</keyword>
<accession>A0AA40SR28</accession>
<feature type="domain" description="Choice-of-anchor A" evidence="5">
    <location>
        <begin position="48"/>
        <end position="368"/>
    </location>
</feature>
<dbReference type="Pfam" id="PF20597">
    <property type="entry name" value="pAdhesive_15"/>
    <property type="match status" value="1"/>
</dbReference>
<evidence type="ECO:0000256" key="1">
    <source>
        <dbReference type="SAM" id="MobiDB-lite"/>
    </source>
</evidence>
<feature type="domain" description="DUF5979" evidence="4">
    <location>
        <begin position="1084"/>
        <end position="1180"/>
    </location>
</feature>
<feature type="domain" description="DUF5979" evidence="4">
    <location>
        <begin position="386"/>
        <end position="487"/>
    </location>
</feature>
<dbReference type="Proteomes" id="UP000549113">
    <property type="component" value="Unassembled WGS sequence"/>
</dbReference>
<feature type="domain" description="DUF5979" evidence="4">
    <location>
        <begin position="970"/>
        <end position="1059"/>
    </location>
</feature>
<evidence type="ECO:0000259" key="4">
    <source>
        <dbReference type="Pfam" id="PF19407"/>
    </source>
</evidence>
<feature type="transmembrane region" description="Helical" evidence="2">
    <location>
        <begin position="1204"/>
        <end position="1225"/>
    </location>
</feature>
<evidence type="ECO:0000313" key="7">
    <source>
        <dbReference type="Proteomes" id="UP000549113"/>
    </source>
</evidence>
<feature type="chain" id="PRO_5041341757" evidence="3">
    <location>
        <begin position="31"/>
        <end position="1231"/>
    </location>
</feature>
<dbReference type="PROSITE" id="PS51318">
    <property type="entry name" value="TAT"/>
    <property type="match status" value="1"/>
</dbReference>
<keyword evidence="2" id="KW-0472">Membrane</keyword>
<protein>
    <submittedName>
        <fullName evidence="6">Choice-of-anchor A domain-containing protein</fullName>
    </submittedName>
</protein>
<keyword evidence="7" id="KW-1185">Reference proteome</keyword>
<evidence type="ECO:0000259" key="5">
    <source>
        <dbReference type="Pfam" id="PF20597"/>
    </source>
</evidence>
<feature type="domain" description="DUF5979" evidence="4">
    <location>
        <begin position="736"/>
        <end position="845"/>
    </location>
</feature>
<evidence type="ECO:0000313" key="6">
    <source>
        <dbReference type="EMBL" id="MBB4140870.1"/>
    </source>
</evidence>
<sequence length="1231" mass="126903">MPLVSVAPSRRRRFVPMALAAVLAVSGAVALTPSEPAAAAYPDTFNPFTASGGFTVYAREDASLGNDETEGSIAVGGVLTKPGGGQYTIIHVSAGTGDYTLPTVDGDPTRLLVDSYSQSSGGIMAITSAGTEEPSLQGDLKMVERDGPFQPFARADWVRLNTNPANVDQTPLIDATDQQYPASATPPASATGSGSIYTFDTSATAVADYVEANAEASYDQAAQCLDDVTDPVTGTGYHVDVAEDAGSRVVLAPLSADQPNVVDYDDIAGTGLLQFSSGPTPGIANPLVIRVAAGTTEVIGARADPQGAHSPYILWDLSALTGDVLVRAAEARIDGSIYAPEADVTVNASPLDGQIIGRTVATLGGEIHSFMFAGQIACAPSDDGTFRVQKDVTGIDPTDPLLDGVVFTVNYTAATPDGDLTGSLNLPATGEWVDAGERFPAGTAVTFAEITPPSVPGYDWGTPEIAPNPLIIGAGTTAQVTVTNTATAQLGTFSVSKSVVDDAGDPVDDLSGEVPVTWRAASGGEETGTGTIQVPLDGTPVSPDTDFPAGTLITLSEDLTGVTPPDGYDWGAAGWDPGRVIVVGDGTTAEITLTNLLIPDTAERTVSVVKEVTGHAADPRFQYAISYNADPDIPGTEQRRTQEIAVGDPITLLDLETGTDTLELAELVPLFDNAPVDVSAWDAPVFRVTIDGETQEFAAGGFEGDVPLADAIVEIPLPDSGEIVIDVVNNRKTGTFSLAKQFEGIDPADLPVGTAVNVSWTATDPLDNETTGTISLPVDGTPVTPRDAAGDPMQFPYDTVVTFDEEAPPAMRGVAWGDVAFDPAQLTIGAGDSATVAGTVINTATIATGTFRVAKELSGITADRLSADTVTVGYLAVPPAGDGSARTGTMAVPFDGTPVSPLDTDGVPVEFAIGTRIILAEVVPGDDVLPGNFRWGTPVWSPSPVITITADDTAVPTATVTNTAVEYARVSLTKTVVDEAGLAPADTEFTVDWWVDDEPQPALTLTAGETVASDQFLVGSILEATEPQPAAIPGATWQTPVWTIDGQELPIEDNGHVVVPVASHEETIAFELTNALASDAVAAFAVEKSVTGDGADAVSAGTEFAIEYSVDGAAPVDAAVGIDEPLTVDGLEPGATVRVREGDLPDIDDVTWGAPRWSAGDDTLTPDADGWVTVTLVAGETLTLALENTADADPTGELPVTGGVFHAGLPLTALALIALGVILVWRRRVQV</sequence>
<reference evidence="6 7" key="1">
    <citation type="submission" date="2020-08" db="EMBL/GenBank/DDBJ databases">
        <title>Sequencing the genomes of 1000 actinobacteria strains.</title>
        <authorList>
            <person name="Klenk H.-P."/>
        </authorList>
    </citation>
    <scope>NUCLEOTIDE SEQUENCE [LARGE SCALE GENOMIC DNA]</scope>
    <source>
        <strain evidence="6 7">DSM 19600</strain>
    </source>
</reference>
<organism evidence="6 7">
    <name type="scientific">Microbacterium invictum</name>
    <dbReference type="NCBI Taxonomy" id="515415"/>
    <lineage>
        <taxon>Bacteria</taxon>
        <taxon>Bacillati</taxon>
        <taxon>Actinomycetota</taxon>
        <taxon>Actinomycetes</taxon>
        <taxon>Micrococcales</taxon>
        <taxon>Microbacteriaceae</taxon>
        <taxon>Microbacterium</taxon>
    </lineage>
</organism>
<feature type="domain" description="DUF5979" evidence="4">
    <location>
        <begin position="493"/>
        <end position="595"/>
    </location>
</feature>
<keyword evidence="3" id="KW-0732">Signal</keyword>
<keyword evidence="2" id="KW-1133">Transmembrane helix</keyword>
<evidence type="ECO:0000256" key="2">
    <source>
        <dbReference type="SAM" id="Phobius"/>
    </source>
</evidence>
<dbReference type="RefSeq" id="WP_183500387.1">
    <property type="nucleotide sequence ID" value="NZ_BAABCO010000004.1"/>
</dbReference>
<dbReference type="InterPro" id="IPR046022">
    <property type="entry name" value="DUF5979"/>
</dbReference>
<gene>
    <name evidence="6" type="ORF">BKA10_002664</name>
</gene>
<dbReference type="EMBL" id="JACIFH010000001">
    <property type="protein sequence ID" value="MBB4140870.1"/>
    <property type="molecule type" value="Genomic_DNA"/>
</dbReference>
<proteinExistence type="predicted"/>
<name>A0AA40SR28_9MICO</name>
<dbReference type="NCBIfam" id="TIGR04215">
    <property type="entry name" value="choice_anch_A"/>
    <property type="match status" value="1"/>
</dbReference>
<dbReference type="Pfam" id="PF19407">
    <property type="entry name" value="DUF5979"/>
    <property type="match status" value="5"/>
</dbReference>
<comment type="caution">
    <text evidence="6">The sequence shown here is derived from an EMBL/GenBank/DDBJ whole genome shotgun (WGS) entry which is preliminary data.</text>
</comment>
<feature type="region of interest" description="Disordered" evidence="1">
    <location>
        <begin position="768"/>
        <end position="790"/>
    </location>
</feature>
<evidence type="ECO:0000256" key="3">
    <source>
        <dbReference type="SAM" id="SignalP"/>
    </source>
</evidence>